<evidence type="ECO:0000256" key="8">
    <source>
        <dbReference type="PROSITE-ProRule" id="PRU00091"/>
    </source>
</evidence>
<dbReference type="PRINTS" id="PR00320">
    <property type="entry name" value="GPROTEINBRPT"/>
</dbReference>
<evidence type="ECO:0000256" key="3">
    <source>
        <dbReference type="ARBA" id="ARBA00022723"/>
    </source>
</evidence>
<dbReference type="InterPro" id="IPR013083">
    <property type="entry name" value="Znf_RING/FYVE/PHD"/>
</dbReference>
<keyword evidence="7" id="KW-0862">Zinc</keyword>
<dbReference type="PROSITE" id="PS00678">
    <property type="entry name" value="WD_REPEATS_1"/>
    <property type="match status" value="3"/>
</dbReference>
<dbReference type="Gene3D" id="3.30.40.10">
    <property type="entry name" value="Zinc/RING finger domain, C3HC4 (zinc finger)"/>
    <property type="match status" value="1"/>
</dbReference>
<name>A0A0B7A3J2_9EUPU</name>
<feature type="repeat" description="WD" evidence="9">
    <location>
        <begin position="199"/>
        <end position="232"/>
    </location>
</feature>
<evidence type="ECO:0000313" key="11">
    <source>
        <dbReference type="EMBL" id="CEK74530.1"/>
    </source>
</evidence>
<evidence type="ECO:0000256" key="9">
    <source>
        <dbReference type="PROSITE-ProRule" id="PRU00221"/>
    </source>
</evidence>
<evidence type="ECO:0000256" key="6">
    <source>
        <dbReference type="ARBA" id="ARBA00022771"/>
    </source>
</evidence>
<keyword evidence="2 9" id="KW-0853">WD repeat</keyword>
<keyword evidence="5" id="KW-0967">Endosome</keyword>
<sequence length="404" mass="46246">MAAEIKQDERVQGNVRKPVLINKIEGCPDTINMAFLIPREDGVISVSDDKTLRVWLKRDSGQYWPSVCHTMPAEASCVDYNAETRLLFVGQDNGTISEFELTDDYNRLLHHRDYIAHQGRIMALKFSLPCEWVLSCGKDKYFMWHCTETGRRLSGFQANSVCLCLEFDEQSKYAFIGDYSGQIAVLKLKDNTFDLITTLKGHSGSIQCLSWDPDNQLLFSGSFDQSVVIWDIGGRKGTAYELQGHQEKVQGLAHARNAHQLLTGSNDGVLGIWDMEVKRLETPEWVDSDVCQNCSTPFFWNFRKMWSDRKVGMRQHHCRRCGKALCHTCCSQHSTIPLMGYEYEVRVCDACFEQITPEDKAPHATFHDIKHGIVHMHLMETKKLLLTTGKDRVMKLWDMKSVLH</sequence>
<dbReference type="Gene3D" id="2.130.10.10">
    <property type="entry name" value="YVTN repeat-like/Quinoprotein amine dehydrogenase"/>
    <property type="match status" value="2"/>
</dbReference>
<dbReference type="PROSITE" id="PS50178">
    <property type="entry name" value="ZF_FYVE"/>
    <property type="match status" value="1"/>
</dbReference>
<dbReference type="EMBL" id="HACG01027665">
    <property type="protein sequence ID" value="CEK74530.1"/>
    <property type="molecule type" value="Transcribed_RNA"/>
</dbReference>
<dbReference type="Pfam" id="PF01363">
    <property type="entry name" value="FYVE"/>
    <property type="match status" value="1"/>
</dbReference>
<gene>
    <name evidence="11" type="primary">ORF91457</name>
</gene>
<evidence type="ECO:0000256" key="4">
    <source>
        <dbReference type="ARBA" id="ARBA00022737"/>
    </source>
</evidence>
<comment type="subcellular location">
    <subcellularLocation>
        <location evidence="1">Early endosome</location>
    </subcellularLocation>
</comment>
<keyword evidence="3" id="KW-0479">Metal-binding</keyword>
<dbReference type="Pfam" id="PF00400">
    <property type="entry name" value="WD40"/>
    <property type="match status" value="3"/>
</dbReference>
<dbReference type="InterPro" id="IPR036322">
    <property type="entry name" value="WD40_repeat_dom_sf"/>
</dbReference>
<dbReference type="GO" id="GO:0005769">
    <property type="term" value="C:early endosome"/>
    <property type="evidence" value="ECO:0007669"/>
    <property type="project" value="UniProtKB-SubCell"/>
</dbReference>
<dbReference type="PANTHER" id="PTHR46189:SF1">
    <property type="entry name" value="LD41958P"/>
    <property type="match status" value="1"/>
</dbReference>
<organism evidence="11">
    <name type="scientific">Arion vulgaris</name>
    <dbReference type="NCBI Taxonomy" id="1028688"/>
    <lineage>
        <taxon>Eukaryota</taxon>
        <taxon>Metazoa</taxon>
        <taxon>Spiralia</taxon>
        <taxon>Lophotrochozoa</taxon>
        <taxon>Mollusca</taxon>
        <taxon>Gastropoda</taxon>
        <taxon>Heterobranchia</taxon>
        <taxon>Euthyneura</taxon>
        <taxon>Panpulmonata</taxon>
        <taxon>Eupulmonata</taxon>
        <taxon>Stylommatophora</taxon>
        <taxon>Helicina</taxon>
        <taxon>Arionoidea</taxon>
        <taxon>Arionidae</taxon>
        <taxon>Arion</taxon>
    </lineage>
</organism>
<dbReference type="InterPro" id="IPR011011">
    <property type="entry name" value="Znf_FYVE_PHD"/>
</dbReference>
<dbReference type="InterPro" id="IPR017455">
    <property type="entry name" value="Znf_FYVE-rel"/>
</dbReference>
<dbReference type="FunFam" id="3.30.40.10:FF:000105">
    <property type="entry name" value="WD repeat and FYVE domain-containing protein 2"/>
    <property type="match status" value="1"/>
</dbReference>
<dbReference type="SUPFAM" id="SSF50978">
    <property type="entry name" value="WD40 repeat-like"/>
    <property type="match status" value="1"/>
</dbReference>
<dbReference type="InterPro" id="IPR000306">
    <property type="entry name" value="Znf_FYVE"/>
</dbReference>
<dbReference type="SMART" id="SM00320">
    <property type="entry name" value="WD40"/>
    <property type="match status" value="7"/>
</dbReference>
<dbReference type="InterPro" id="IPR001680">
    <property type="entry name" value="WD40_rpt"/>
</dbReference>
<accession>A0A0B7A3J2</accession>
<dbReference type="PROSITE" id="PS50082">
    <property type="entry name" value="WD_REPEATS_2"/>
    <property type="match status" value="2"/>
</dbReference>
<feature type="domain" description="FYVE-type" evidence="10">
    <location>
        <begin position="285"/>
        <end position="356"/>
    </location>
</feature>
<dbReference type="GO" id="GO:0008270">
    <property type="term" value="F:zinc ion binding"/>
    <property type="evidence" value="ECO:0007669"/>
    <property type="project" value="UniProtKB-KW"/>
</dbReference>
<evidence type="ECO:0000256" key="2">
    <source>
        <dbReference type="ARBA" id="ARBA00022574"/>
    </source>
</evidence>
<dbReference type="SUPFAM" id="SSF57903">
    <property type="entry name" value="FYVE/PHD zinc finger"/>
    <property type="match status" value="1"/>
</dbReference>
<dbReference type="CDD" id="cd15718">
    <property type="entry name" value="FYVE_WDFY1_like"/>
    <property type="match status" value="1"/>
</dbReference>
<evidence type="ECO:0000256" key="5">
    <source>
        <dbReference type="ARBA" id="ARBA00022753"/>
    </source>
</evidence>
<dbReference type="InterPro" id="IPR019775">
    <property type="entry name" value="WD40_repeat_CS"/>
</dbReference>
<dbReference type="PROSITE" id="PS50294">
    <property type="entry name" value="WD_REPEATS_REGION"/>
    <property type="match status" value="2"/>
</dbReference>
<dbReference type="SMART" id="SM00064">
    <property type="entry name" value="FYVE"/>
    <property type="match status" value="1"/>
</dbReference>
<protein>
    <recommendedName>
        <fullName evidence="10">FYVE-type domain-containing protein</fullName>
    </recommendedName>
</protein>
<dbReference type="InterPro" id="IPR015943">
    <property type="entry name" value="WD40/YVTN_repeat-like_dom_sf"/>
</dbReference>
<proteinExistence type="predicted"/>
<evidence type="ECO:0000256" key="7">
    <source>
        <dbReference type="ARBA" id="ARBA00022833"/>
    </source>
</evidence>
<feature type="repeat" description="WD" evidence="9">
    <location>
        <begin position="242"/>
        <end position="276"/>
    </location>
</feature>
<dbReference type="AlphaFoldDB" id="A0A0B7A3J2"/>
<reference evidence="11" key="1">
    <citation type="submission" date="2014-12" db="EMBL/GenBank/DDBJ databases">
        <title>Insight into the proteome of Arion vulgaris.</title>
        <authorList>
            <person name="Aradska J."/>
            <person name="Bulat T."/>
            <person name="Smidak R."/>
            <person name="Sarate P."/>
            <person name="Gangsoo J."/>
            <person name="Sialana F."/>
            <person name="Bilban M."/>
            <person name="Lubec G."/>
        </authorList>
    </citation>
    <scope>NUCLEOTIDE SEQUENCE</scope>
    <source>
        <tissue evidence="11">Skin</tissue>
    </source>
</reference>
<keyword evidence="4" id="KW-0677">Repeat</keyword>
<evidence type="ECO:0000259" key="10">
    <source>
        <dbReference type="PROSITE" id="PS50178"/>
    </source>
</evidence>
<dbReference type="InterPro" id="IPR020472">
    <property type="entry name" value="WD40_PAC1"/>
</dbReference>
<evidence type="ECO:0000256" key="1">
    <source>
        <dbReference type="ARBA" id="ARBA00004412"/>
    </source>
</evidence>
<keyword evidence="6 8" id="KW-0863">Zinc-finger</keyword>
<dbReference type="PANTHER" id="PTHR46189">
    <property type="entry name" value="LD41958P"/>
    <property type="match status" value="1"/>
</dbReference>
<dbReference type="InterPro" id="IPR042234">
    <property type="entry name" value="WDFY1/WDFY2"/>
</dbReference>